<gene>
    <name evidence="1" type="ORF">G3572_07460</name>
</gene>
<name>A0A6B3RJ17_9RHOB</name>
<dbReference type="GO" id="GO:0016740">
    <property type="term" value="F:transferase activity"/>
    <property type="evidence" value="ECO:0007669"/>
    <property type="project" value="UniProtKB-KW"/>
</dbReference>
<comment type="caution">
    <text evidence="1">The sequence shown here is derived from an EMBL/GenBank/DDBJ whole genome shotgun (WGS) entry which is preliminary data.</text>
</comment>
<dbReference type="Proteomes" id="UP000481421">
    <property type="component" value="Unassembled WGS sequence"/>
</dbReference>
<dbReference type="InterPro" id="IPR029055">
    <property type="entry name" value="Ntn_hydrolases_N"/>
</dbReference>
<dbReference type="InterPro" id="IPR043138">
    <property type="entry name" value="GGT_lsub"/>
</dbReference>
<dbReference type="Pfam" id="PF01019">
    <property type="entry name" value="G_glu_transpept"/>
    <property type="match status" value="1"/>
</dbReference>
<dbReference type="RefSeq" id="WP_164610377.1">
    <property type="nucleotide sequence ID" value="NZ_JAAIKE010000002.1"/>
</dbReference>
<dbReference type="Gene3D" id="3.60.20.40">
    <property type="match status" value="1"/>
</dbReference>
<evidence type="ECO:0000313" key="1">
    <source>
        <dbReference type="EMBL" id="NEX46037.1"/>
    </source>
</evidence>
<dbReference type="PANTHER" id="PTHR43881">
    <property type="entry name" value="GAMMA-GLUTAMYLTRANSPEPTIDASE (AFU_ORTHOLOGUE AFUA_4G13580)"/>
    <property type="match status" value="1"/>
</dbReference>
<dbReference type="InterPro" id="IPR052896">
    <property type="entry name" value="GGT-like_enzyme"/>
</dbReference>
<dbReference type="EMBL" id="JAAIKE010000002">
    <property type="protein sequence ID" value="NEX46037.1"/>
    <property type="molecule type" value="Genomic_DNA"/>
</dbReference>
<dbReference type="Gene3D" id="1.10.246.130">
    <property type="match status" value="1"/>
</dbReference>
<dbReference type="SUPFAM" id="SSF56235">
    <property type="entry name" value="N-terminal nucleophile aminohydrolases (Ntn hydrolases)"/>
    <property type="match status" value="1"/>
</dbReference>
<reference evidence="1 2" key="1">
    <citation type="submission" date="2020-02" db="EMBL/GenBank/DDBJ databases">
        <title>Rhodobacter algicola sp. nov., isolated from microalga culture.</title>
        <authorList>
            <person name="Park C.-Y."/>
        </authorList>
    </citation>
    <scope>NUCLEOTIDE SEQUENCE [LARGE SCALE GENOMIC DNA]</scope>
    <source>
        <strain evidence="1 2">ETT8</strain>
    </source>
</reference>
<proteinExistence type="predicted"/>
<dbReference type="PANTHER" id="PTHR43881:SF1">
    <property type="entry name" value="GAMMA-GLUTAMYLTRANSPEPTIDASE (AFU_ORTHOLOGUE AFUA_4G13580)"/>
    <property type="match status" value="1"/>
</dbReference>
<protein>
    <submittedName>
        <fullName evidence="1">Gamma-glutamyltransferase family protein</fullName>
    </submittedName>
</protein>
<accession>A0A6B3RJ17</accession>
<dbReference type="InterPro" id="IPR043137">
    <property type="entry name" value="GGT_ssub_C"/>
</dbReference>
<dbReference type="AlphaFoldDB" id="A0A6B3RJ17"/>
<keyword evidence="1" id="KW-0808">Transferase</keyword>
<keyword evidence="2" id="KW-1185">Reference proteome</keyword>
<sequence length="528" mass="55258">MRNFQLPGRSPARATEAMAATSHPLSTLAALEILRAGGNAVDAAICAAAVQGVVEPQSTGIGGDCFVLMCLAGQEPVIALNGSGRAPAGATIDAYRGMGLEAVPTYGPHAVTIPGAVDAWCRLSADHGRLGLAAVLAPAIHYAENGYVVQDRVAHDWAETAARLAQDEGSAAIFLPDGRAPKAGEVHRQPALGQTLRRIAEQGRAGFYEGPVAEALVARLQALGGVHQLADFAATCADYVTPVAAPYRGYMIHQMPPNNQGLTALLMLNILSGFALSDLAPLGAERLHLEIEAGRLAYRDRNDCLGDLPPDDATIAALLSPARAERLRTALRADRAMTGLPDPGLAKTDTVYISIVDADRNAVSFINSTYHAFGSGITCAQTGVVLQNRGASFKLDAGHPNALAPGKRPMHTIMPGMVTKDGRAIMPFGVMGGDYQPFGHAHLLGNLLDHGMDVQEALDCARVFYRNGEVQAEHGVPLDSIAGLQARGHKVSVATEPHGGGQAIWIDWEAGTLTGGSDPRKDGLALGY</sequence>
<evidence type="ECO:0000313" key="2">
    <source>
        <dbReference type="Proteomes" id="UP000481421"/>
    </source>
</evidence>
<organism evidence="1 2">
    <name type="scientific">Pseudotabrizicola algicola</name>
    <dbReference type="NCBI Taxonomy" id="2709381"/>
    <lineage>
        <taxon>Bacteria</taxon>
        <taxon>Pseudomonadati</taxon>
        <taxon>Pseudomonadota</taxon>
        <taxon>Alphaproteobacteria</taxon>
        <taxon>Rhodobacterales</taxon>
        <taxon>Paracoccaceae</taxon>
        <taxon>Pseudotabrizicola</taxon>
    </lineage>
</organism>
<dbReference type="PRINTS" id="PR01210">
    <property type="entry name" value="GGTRANSPTASE"/>
</dbReference>